<dbReference type="AlphaFoldDB" id="A0A0G0M564"/>
<evidence type="ECO:0000313" key="2">
    <source>
        <dbReference type="Proteomes" id="UP000033881"/>
    </source>
</evidence>
<comment type="caution">
    <text evidence="1">The sequence shown here is derived from an EMBL/GenBank/DDBJ whole genome shotgun (WGS) entry which is preliminary data.</text>
</comment>
<dbReference type="STRING" id="1618574.UT24_C0024G0003"/>
<accession>A0A0G0M564</accession>
<name>A0A0G0M564_9BACT</name>
<dbReference type="EMBL" id="LBWB01000024">
    <property type="protein sequence ID" value="KKQ99328.1"/>
    <property type="molecule type" value="Genomic_DNA"/>
</dbReference>
<dbReference type="Proteomes" id="UP000033881">
    <property type="component" value="Unassembled WGS sequence"/>
</dbReference>
<evidence type="ECO:0000313" key="1">
    <source>
        <dbReference type="EMBL" id="KKQ99328.1"/>
    </source>
</evidence>
<sequence length="91" mass="10563">MSVDLSDKLKKFKPSILIREGWTYYKLDGNEYVMATKANINRIEQYCNKDGTPVINPQSKFPMYNFDAEVKIQIMTIEDYNAILKSSFGLQ</sequence>
<gene>
    <name evidence="1" type="ORF">UT24_C0024G0003</name>
</gene>
<proteinExistence type="predicted"/>
<reference evidence="1 2" key="1">
    <citation type="journal article" date="2015" name="Nature">
        <title>rRNA introns, odd ribosomes, and small enigmatic genomes across a large radiation of phyla.</title>
        <authorList>
            <person name="Brown C.T."/>
            <person name="Hug L.A."/>
            <person name="Thomas B.C."/>
            <person name="Sharon I."/>
            <person name="Castelle C.J."/>
            <person name="Singh A."/>
            <person name="Wilkins M.J."/>
            <person name="Williams K.H."/>
            <person name="Banfield J.F."/>
        </authorList>
    </citation>
    <scope>NUCLEOTIDE SEQUENCE [LARGE SCALE GENOMIC DNA]</scope>
</reference>
<organism evidence="1 2">
    <name type="scientific">Candidatus Woesebacteria bacterium GW2011_GWB1_39_12</name>
    <dbReference type="NCBI Taxonomy" id="1618574"/>
    <lineage>
        <taxon>Bacteria</taxon>
        <taxon>Candidatus Woeseibacteriota</taxon>
    </lineage>
</organism>
<protein>
    <submittedName>
        <fullName evidence="1">Uncharacterized protein</fullName>
    </submittedName>
</protein>